<protein>
    <recommendedName>
        <fullName evidence="1">HTH luxR-type domain-containing protein</fullName>
    </recommendedName>
</protein>
<gene>
    <name evidence="2" type="ORF">GRI39_11690</name>
</gene>
<dbReference type="AlphaFoldDB" id="A0A845AB13"/>
<proteinExistence type="predicted"/>
<name>A0A845AB13_9SPHN</name>
<keyword evidence="3" id="KW-1185">Reference proteome</keyword>
<evidence type="ECO:0000259" key="1">
    <source>
        <dbReference type="SMART" id="SM00421"/>
    </source>
</evidence>
<evidence type="ECO:0000313" key="3">
    <source>
        <dbReference type="Proteomes" id="UP000460561"/>
    </source>
</evidence>
<organism evidence="2 3">
    <name type="scientific">Altericroceibacterium indicum</name>
    <dbReference type="NCBI Taxonomy" id="374177"/>
    <lineage>
        <taxon>Bacteria</taxon>
        <taxon>Pseudomonadati</taxon>
        <taxon>Pseudomonadota</taxon>
        <taxon>Alphaproteobacteria</taxon>
        <taxon>Sphingomonadales</taxon>
        <taxon>Erythrobacteraceae</taxon>
        <taxon>Altericroceibacterium</taxon>
    </lineage>
</organism>
<dbReference type="EMBL" id="WTYQ01000004">
    <property type="protein sequence ID" value="MXP26697.1"/>
    <property type="molecule type" value="Genomic_DNA"/>
</dbReference>
<dbReference type="SMART" id="SM00421">
    <property type="entry name" value="HTH_LUXR"/>
    <property type="match status" value="1"/>
</dbReference>
<dbReference type="Proteomes" id="UP000460561">
    <property type="component" value="Unassembled WGS sequence"/>
</dbReference>
<accession>A0A845AB13</accession>
<dbReference type="RefSeq" id="WP_160739900.1">
    <property type="nucleotide sequence ID" value="NZ_WTYQ01000004.1"/>
</dbReference>
<reference evidence="2 3" key="1">
    <citation type="submission" date="2019-12" db="EMBL/GenBank/DDBJ databases">
        <title>Genomic-based taxomic classification of the family Erythrobacteraceae.</title>
        <authorList>
            <person name="Xu L."/>
        </authorList>
    </citation>
    <scope>NUCLEOTIDE SEQUENCE [LARGE SCALE GENOMIC DNA]</scope>
    <source>
        <strain evidence="2 3">DSM 18604</strain>
    </source>
</reference>
<dbReference type="InterPro" id="IPR000792">
    <property type="entry name" value="Tscrpt_reg_LuxR_C"/>
</dbReference>
<dbReference type="InterPro" id="IPR016032">
    <property type="entry name" value="Sig_transdc_resp-reg_C-effctor"/>
</dbReference>
<sequence length="218" mass="24125">MNLSLEIEQNRNQKARLCGVLDALTFGLLICDENLALDWANAEGRHLVNGSAHFVSRDQHVTLSDQVAHNKLKALCQPAMVEDAASTSQTIVLDRGGAEELQIRILPLPNHEEEWARRFLLILAQPDMPKSADPLHLAELFALTQAEGRVAAALLAGSTIKDYADERGIAEGSARNQLKQVLSKTGSRRQTDLIRKMFHSVLTPSLHYPKASRLHDLL</sequence>
<dbReference type="OrthoDB" id="5497412at2"/>
<dbReference type="GO" id="GO:0003677">
    <property type="term" value="F:DNA binding"/>
    <property type="evidence" value="ECO:0007669"/>
    <property type="project" value="InterPro"/>
</dbReference>
<dbReference type="GO" id="GO:0006355">
    <property type="term" value="P:regulation of DNA-templated transcription"/>
    <property type="evidence" value="ECO:0007669"/>
    <property type="project" value="InterPro"/>
</dbReference>
<feature type="domain" description="HTH luxR-type" evidence="1">
    <location>
        <begin position="140"/>
        <end position="197"/>
    </location>
</feature>
<evidence type="ECO:0000313" key="2">
    <source>
        <dbReference type="EMBL" id="MXP26697.1"/>
    </source>
</evidence>
<dbReference type="SUPFAM" id="SSF46894">
    <property type="entry name" value="C-terminal effector domain of the bipartite response regulators"/>
    <property type="match status" value="1"/>
</dbReference>
<dbReference type="InterPro" id="IPR036388">
    <property type="entry name" value="WH-like_DNA-bd_sf"/>
</dbReference>
<comment type="caution">
    <text evidence="2">The sequence shown here is derived from an EMBL/GenBank/DDBJ whole genome shotgun (WGS) entry which is preliminary data.</text>
</comment>
<dbReference type="Gene3D" id="1.10.10.10">
    <property type="entry name" value="Winged helix-like DNA-binding domain superfamily/Winged helix DNA-binding domain"/>
    <property type="match status" value="1"/>
</dbReference>